<dbReference type="EMBL" id="JARK01001674">
    <property type="protein sequence ID" value="EYB83321.1"/>
    <property type="molecule type" value="Genomic_DNA"/>
</dbReference>
<evidence type="ECO:0000313" key="3">
    <source>
        <dbReference type="Proteomes" id="UP000024635"/>
    </source>
</evidence>
<evidence type="ECO:0000259" key="1">
    <source>
        <dbReference type="Pfam" id="PF08308"/>
    </source>
</evidence>
<accession>A0A016RYD6</accession>
<keyword evidence="3" id="KW-1185">Reference proteome</keyword>
<reference evidence="3" key="1">
    <citation type="journal article" date="2015" name="Nat. Genet.">
        <title>The genome and transcriptome of the zoonotic hookworm Ancylostoma ceylanicum identify infection-specific gene families.</title>
        <authorList>
            <person name="Schwarz E.M."/>
            <person name="Hu Y."/>
            <person name="Antoshechkin I."/>
            <person name="Miller M.M."/>
            <person name="Sternberg P.W."/>
            <person name="Aroian R.V."/>
        </authorList>
    </citation>
    <scope>NUCLEOTIDE SEQUENCE</scope>
    <source>
        <strain evidence="3">HY135</strain>
    </source>
</reference>
<gene>
    <name evidence="2" type="primary">Acey_s0338.g2945</name>
    <name evidence="2" type="ORF">Y032_0338g2945</name>
</gene>
<dbReference type="MEROPS" id="M14.033"/>
<dbReference type="Proteomes" id="UP000024635">
    <property type="component" value="Unassembled WGS sequence"/>
</dbReference>
<dbReference type="Gene3D" id="2.60.40.1120">
    <property type="entry name" value="Carboxypeptidase-like, regulatory domain"/>
    <property type="match status" value="1"/>
</dbReference>
<name>A0A016RYD6_9BILA</name>
<dbReference type="InterPro" id="IPR008969">
    <property type="entry name" value="CarboxyPept-like_regulatory"/>
</dbReference>
<dbReference type="Pfam" id="PF08308">
    <property type="entry name" value="PEGA"/>
    <property type="match status" value="1"/>
</dbReference>
<feature type="domain" description="PEGA" evidence="1">
    <location>
        <begin position="14"/>
        <end position="41"/>
    </location>
</feature>
<dbReference type="AlphaFoldDB" id="A0A016RYD6"/>
<protein>
    <recommendedName>
        <fullName evidence="1">PEGA domain-containing protein</fullName>
    </recommendedName>
</protein>
<sequence>MFHFTGLLGDYYRILPAGQYEVLVHAEGYEPAARNVTVKNNVRDSAMVIDFSLKPLIDEQPTDFVALPAYTLSGKLVRTLDTWKTVPSFPVFRRVSRCFITAYEFIVPENLEIQRNLQHKHFHECC</sequence>
<comment type="caution">
    <text evidence="2">The sequence shown here is derived from an EMBL/GenBank/DDBJ whole genome shotgun (WGS) entry which is preliminary data.</text>
</comment>
<evidence type="ECO:0000313" key="2">
    <source>
        <dbReference type="EMBL" id="EYB83321.1"/>
    </source>
</evidence>
<dbReference type="STRING" id="53326.A0A016RYD6"/>
<proteinExistence type="predicted"/>
<dbReference type="SUPFAM" id="SSF49464">
    <property type="entry name" value="Carboxypeptidase regulatory domain-like"/>
    <property type="match status" value="1"/>
</dbReference>
<dbReference type="OrthoDB" id="10249045at2759"/>
<dbReference type="InterPro" id="IPR013229">
    <property type="entry name" value="PEGA"/>
</dbReference>
<organism evidence="2 3">
    <name type="scientific">Ancylostoma ceylanicum</name>
    <dbReference type="NCBI Taxonomy" id="53326"/>
    <lineage>
        <taxon>Eukaryota</taxon>
        <taxon>Metazoa</taxon>
        <taxon>Ecdysozoa</taxon>
        <taxon>Nematoda</taxon>
        <taxon>Chromadorea</taxon>
        <taxon>Rhabditida</taxon>
        <taxon>Rhabditina</taxon>
        <taxon>Rhabditomorpha</taxon>
        <taxon>Strongyloidea</taxon>
        <taxon>Ancylostomatidae</taxon>
        <taxon>Ancylostomatinae</taxon>
        <taxon>Ancylostoma</taxon>
    </lineage>
</organism>